<comment type="subcellular location">
    <subcellularLocation>
        <location evidence="1">Cell membrane</location>
        <topology evidence="1">Multi-pass membrane protein</topology>
    </subcellularLocation>
    <subcellularLocation>
        <location evidence="8">Membrane</location>
        <topology evidence="8">Multi-pass membrane protein</topology>
    </subcellularLocation>
</comment>
<feature type="transmembrane region" description="Helical" evidence="8">
    <location>
        <begin position="258"/>
        <end position="277"/>
    </location>
</feature>
<dbReference type="GO" id="GO:0005886">
    <property type="term" value="C:plasma membrane"/>
    <property type="evidence" value="ECO:0007669"/>
    <property type="project" value="UniProtKB-SubCell"/>
</dbReference>
<dbReference type="InterPro" id="IPR032394">
    <property type="entry name" value="Anoct_dimer"/>
</dbReference>
<dbReference type="PANTHER" id="PTHR12308">
    <property type="entry name" value="ANOCTAMIN"/>
    <property type="match status" value="1"/>
</dbReference>
<comment type="similarity">
    <text evidence="2 8">Belongs to the anoctamin family.</text>
</comment>
<dbReference type="PANTHER" id="PTHR12308:SF83">
    <property type="entry name" value="ANOCTAMIN"/>
    <property type="match status" value="1"/>
</dbReference>
<evidence type="ECO:0000256" key="4">
    <source>
        <dbReference type="ARBA" id="ARBA00022692"/>
    </source>
</evidence>
<feature type="transmembrane region" description="Helical" evidence="8">
    <location>
        <begin position="387"/>
        <end position="407"/>
    </location>
</feature>
<evidence type="ECO:0000256" key="2">
    <source>
        <dbReference type="ARBA" id="ARBA00009671"/>
    </source>
</evidence>
<dbReference type="InterPro" id="IPR049452">
    <property type="entry name" value="Anoctamin_TM"/>
</dbReference>
<feature type="transmembrane region" description="Helical" evidence="8">
    <location>
        <begin position="555"/>
        <end position="582"/>
    </location>
</feature>
<feature type="region of interest" description="Disordered" evidence="9">
    <location>
        <begin position="800"/>
        <end position="833"/>
    </location>
</feature>
<feature type="domain" description="Anoctamin transmembrane" evidence="10">
    <location>
        <begin position="169"/>
        <end position="745"/>
    </location>
</feature>
<evidence type="ECO:0000256" key="9">
    <source>
        <dbReference type="SAM" id="MobiDB-lite"/>
    </source>
</evidence>
<name>A0A7R9KT40_9ACAR</name>
<evidence type="ECO:0000256" key="5">
    <source>
        <dbReference type="ARBA" id="ARBA00022989"/>
    </source>
</evidence>
<keyword evidence="7" id="KW-0325">Glycoprotein</keyword>
<protein>
    <recommendedName>
        <fullName evidence="8">Anoctamin</fullName>
    </recommendedName>
</protein>
<feature type="transmembrane region" description="Helical" evidence="8">
    <location>
        <begin position="336"/>
        <end position="361"/>
    </location>
</feature>
<evidence type="ECO:0000256" key="3">
    <source>
        <dbReference type="ARBA" id="ARBA00022475"/>
    </source>
</evidence>
<reference evidence="12" key="1">
    <citation type="submission" date="2020-11" db="EMBL/GenBank/DDBJ databases">
        <authorList>
            <person name="Tran Van P."/>
        </authorList>
    </citation>
    <scope>NUCLEOTIDE SEQUENCE</scope>
</reference>
<feature type="compositionally biased region" description="Pro residues" evidence="9">
    <location>
        <begin position="805"/>
        <end position="816"/>
    </location>
</feature>
<dbReference type="GO" id="GO:0005254">
    <property type="term" value="F:chloride channel activity"/>
    <property type="evidence" value="ECO:0007669"/>
    <property type="project" value="TreeGrafter"/>
</dbReference>
<dbReference type="Pfam" id="PF16178">
    <property type="entry name" value="Anoct_dimer"/>
    <property type="match status" value="1"/>
</dbReference>
<dbReference type="GO" id="GO:0046983">
    <property type="term" value="F:protein dimerization activity"/>
    <property type="evidence" value="ECO:0007669"/>
    <property type="project" value="InterPro"/>
</dbReference>
<evidence type="ECO:0000256" key="7">
    <source>
        <dbReference type="ARBA" id="ARBA00023180"/>
    </source>
</evidence>
<proteinExistence type="inferred from homology"/>
<evidence type="ECO:0000256" key="8">
    <source>
        <dbReference type="RuleBase" id="RU280814"/>
    </source>
</evidence>
<comment type="caution">
    <text evidence="8">Lacks conserved residue(s) required for the propagation of feature annotation.</text>
</comment>
<sequence>SNLREEGLELEYTDDVAGYGYVFCKIYTPWPVMCRYAEVMKLKMPMKTIQTSWKMLFDEDEDHAMRFTAAFSRDKDYLFDIPPQKEQFFSTAQRAQVVEFILKRKSFSPNLNDANEFGISKLLNDNIYIAAYPLHEGKVNSDMRSPRRQLLESWASVSQAFKKQPLDEIRKYFGVKIAVYFAWLGFYTSMLIPASIVGVLCFLFGSATLDTDIPSREVCNRTYDNISLCPQCAHDCNFTKLSESCAYTRTNYLFDNPATVFFAIFMSLWATVYLEMWKRYSARITYRWDLSNFDAVEEYPRPEYLARLSNVTTKKLNVITRMYEPYIPFWRRQLPYTILSASVVIFLIFVALGAVMSVIVYRGSIRGALSFKRESNRVSELTFINKYSSIITASTAACLNLILILILNQIYSRIAYYLTELEMPRTQTEFDNSLTLKMFVLQFINYYSSLLYIAFFKGRFIGHPGEFNDESLTQEECGTGGCLLELAIQLSIIMVGKQAFNALIEMGTPVFKRFYKRWKYRKEDSIETMNVPQWEDDYVLANWGPTSLFYEYLEMVIQFGFVTIFVSAFPLAPLFALINNVFEIRLDARKMILAFKRPVAQRVKNIGIWYRILDSIGKLSVITNALIIAFTTEFVPRLLYYIENGNLHQYTNSTLSFFDAKRANEHLKLGADNDTLDNCVYADYREPPWAEPGRAYKLTAYYWRLLAVRLAFVVIFENVIASLTSLMRWVIPDVPQQLQQQMRQHAYLTNELIMQQEYKRAKELGGSHVAAAFASRRNRQDTTVDGEQHVKRRINATTVINANSQPPPPPVPPPTAPNSTIVRDDDGEQVVDM</sequence>
<dbReference type="AlphaFoldDB" id="A0A7R9KT40"/>
<feature type="domain" description="Anoctamin dimerisation" evidence="11">
    <location>
        <begin position="1"/>
        <end position="166"/>
    </location>
</feature>
<evidence type="ECO:0000259" key="10">
    <source>
        <dbReference type="Pfam" id="PF04547"/>
    </source>
</evidence>
<dbReference type="EMBL" id="OC859563">
    <property type="protein sequence ID" value="CAD7627723.1"/>
    <property type="molecule type" value="Genomic_DNA"/>
</dbReference>
<keyword evidence="5 8" id="KW-1133">Transmembrane helix</keyword>
<keyword evidence="13" id="KW-1185">Reference proteome</keyword>
<dbReference type="OrthoDB" id="296386at2759"/>
<evidence type="ECO:0000313" key="12">
    <source>
        <dbReference type="EMBL" id="CAD7627723.1"/>
    </source>
</evidence>
<feature type="transmembrane region" description="Helical" evidence="8">
    <location>
        <begin position="434"/>
        <end position="455"/>
    </location>
</feature>
<organism evidence="12">
    <name type="scientific">Medioppia subpectinata</name>
    <dbReference type="NCBI Taxonomy" id="1979941"/>
    <lineage>
        <taxon>Eukaryota</taxon>
        <taxon>Metazoa</taxon>
        <taxon>Ecdysozoa</taxon>
        <taxon>Arthropoda</taxon>
        <taxon>Chelicerata</taxon>
        <taxon>Arachnida</taxon>
        <taxon>Acari</taxon>
        <taxon>Acariformes</taxon>
        <taxon>Sarcoptiformes</taxon>
        <taxon>Oribatida</taxon>
        <taxon>Brachypylina</taxon>
        <taxon>Oppioidea</taxon>
        <taxon>Oppiidae</taxon>
        <taxon>Medioppia</taxon>
    </lineage>
</organism>
<evidence type="ECO:0000259" key="11">
    <source>
        <dbReference type="Pfam" id="PF16178"/>
    </source>
</evidence>
<feature type="non-terminal residue" evidence="12">
    <location>
        <position position="1"/>
    </location>
</feature>
<evidence type="ECO:0000256" key="6">
    <source>
        <dbReference type="ARBA" id="ARBA00023136"/>
    </source>
</evidence>
<evidence type="ECO:0000313" key="13">
    <source>
        <dbReference type="Proteomes" id="UP000759131"/>
    </source>
</evidence>
<keyword evidence="6 8" id="KW-0472">Membrane</keyword>
<dbReference type="EMBL" id="CAJPIZ010004988">
    <property type="protein sequence ID" value="CAG2108153.1"/>
    <property type="molecule type" value="Genomic_DNA"/>
</dbReference>
<keyword evidence="3" id="KW-1003">Cell membrane</keyword>
<keyword evidence="4 8" id="KW-0812">Transmembrane</keyword>
<accession>A0A7R9KT40</accession>
<feature type="transmembrane region" description="Helical" evidence="8">
    <location>
        <begin position="180"/>
        <end position="205"/>
    </location>
</feature>
<dbReference type="InterPro" id="IPR007632">
    <property type="entry name" value="Anoctamin"/>
</dbReference>
<evidence type="ECO:0000256" key="1">
    <source>
        <dbReference type="ARBA" id="ARBA00004651"/>
    </source>
</evidence>
<dbReference type="Proteomes" id="UP000759131">
    <property type="component" value="Unassembled WGS sequence"/>
</dbReference>
<dbReference type="Pfam" id="PF04547">
    <property type="entry name" value="Anoctamin"/>
    <property type="match status" value="1"/>
</dbReference>
<feature type="transmembrane region" description="Helical" evidence="8">
    <location>
        <begin position="706"/>
        <end position="731"/>
    </location>
</feature>
<gene>
    <name evidence="12" type="ORF">OSB1V03_LOCUS8148</name>
</gene>